<evidence type="ECO:0000256" key="2">
    <source>
        <dbReference type="ARBA" id="ARBA00023315"/>
    </source>
</evidence>
<dbReference type="SUPFAM" id="SSF55729">
    <property type="entry name" value="Acyl-CoA N-acyltransferases (Nat)"/>
    <property type="match status" value="1"/>
</dbReference>
<proteinExistence type="predicted"/>
<organism evidence="4">
    <name type="scientific">Vibrio chaetopteri</name>
    <dbReference type="NCBI Taxonomy" id="3016528"/>
    <lineage>
        <taxon>Bacteria</taxon>
        <taxon>Pseudomonadati</taxon>
        <taxon>Pseudomonadota</taxon>
        <taxon>Gammaproteobacteria</taxon>
        <taxon>Vibrionales</taxon>
        <taxon>Vibrionaceae</taxon>
        <taxon>Vibrio</taxon>
    </lineage>
</organism>
<accession>A0AAU8BPE9</accession>
<dbReference type="RefSeq" id="WP_353499676.1">
    <property type="nucleotide sequence ID" value="NZ_CP115921.1"/>
</dbReference>
<reference evidence="4" key="1">
    <citation type="submission" date="2023-01" db="EMBL/GenBank/DDBJ databases">
        <title>Vibrio sp. CB1-14 genome sequencing.</title>
        <authorList>
            <person name="Otstavnykh N."/>
            <person name="Isaeva M."/>
            <person name="Meleshko D."/>
        </authorList>
    </citation>
    <scope>NUCLEOTIDE SEQUENCE</scope>
    <source>
        <strain evidence="4">CB1-14</strain>
    </source>
</reference>
<protein>
    <submittedName>
        <fullName evidence="4">N-acetyltransferase</fullName>
        <ecNumber evidence="4">2.3.1.-</ecNumber>
    </submittedName>
</protein>
<keyword evidence="2 4" id="KW-0012">Acyltransferase</keyword>
<dbReference type="NCBIfam" id="NF007853">
    <property type="entry name" value="PRK10562.1"/>
    <property type="match status" value="1"/>
</dbReference>
<dbReference type="PANTHER" id="PTHR43800:SF1">
    <property type="entry name" value="PEPTIDYL-LYSINE N-ACETYLTRANSFERASE YJAB"/>
    <property type="match status" value="1"/>
</dbReference>
<gene>
    <name evidence="4" type="ORF">PG915_17330</name>
</gene>
<dbReference type="Pfam" id="PF13508">
    <property type="entry name" value="Acetyltransf_7"/>
    <property type="match status" value="1"/>
</dbReference>
<dbReference type="KEGG" id="vck:PG915_17330"/>
<evidence type="ECO:0000313" key="4">
    <source>
        <dbReference type="EMBL" id="XCD18532.1"/>
    </source>
</evidence>
<dbReference type="CDD" id="cd04301">
    <property type="entry name" value="NAT_SF"/>
    <property type="match status" value="1"/>
</dbReference>
<evidence type="ECO:0000259" key="3">
    <source>
        <dbReference type="PROSITE" id="PS51186"/>
    </source>
</evidence>
<dbReference type="EC" id="2.3.1.-" evidence="4"/>
<dbReference type="AlphaFoldDB" id="A0AAU8BPE9"/>
<keyword evidence="1 4" id="KW-0808">Transferase</keyword>
<dbReference type="EMBL" id="CP115921">
    <property type="protein sequence ID" value="XCD18532.1"/>
    <property type="molecule type" value="Genomic_DNA"/>
</dbReference>
<dbReference type="Gene3D" id="3.40.630.30">
    <property type="match status" value="1"/>
</dbReference>
<evidence type="ECO:0000256" key="1">
    <source>
        <dbReference type="ARBA" id="ARBA00022679"/>
    </source>
</evidence>
<name>A0AAU8BPE9_9VIBR</name>
<feature type="domain" description="N-acetyltransferase" evidence="3">
    <location>
        <begin position="1"/>
        <end position="138"/>
    </location>
</feature>
<dbReference type="InterPro" id="IPR000182">
    <property type="entry name" value="GNAT_dom"/>
</dbReference>
<dbReference type="InterPro" id="IPR016181">
    <property type="entry name" value="Acyl_CoA_acyltransferase"/>
</dbReference>
<dbReference type="GO" id="GO:0016747">
    <property type="term" value="F:acyltransferase activity, transferring groups other than amino-acyl groups"/>
    <property type="evidence" value="ECO:0007669"/>
    <property type="project" value="InterPro"/>
</dbReference>
<dbReference type="PANTHER" id="PTHR43800">
    <property type="entry name" value="PEPTIDYL-LYSINE N-ACETYLTRANSFERASE YJAB"/>
    <property type="match status" value="1"/>
</dbReference>
<dbReference type="PROSITE" id="PS51186">
    <property type="entry name" value="GNAT"/>
    <property type="match status" value="1"/>
</dbReference>
<sequence>MIREYNEADIDSVLKVWLTASVESHDFVEPRFWHDKLDDMRNVYLPNSEVYVYEHAGRVIGFYALTDDQLAALFVEPQAQGVGIGMRLIMDARKKRDSLSFSVYKDNCRAIGFYHRCGFTVVDESTDPHTGHLQLTMSSH</sequence>